<dbReference type="Gene3D" id="1.20.950.20">
    <property type="entry name" value="Transmembrane di-heme cytochromes, Chain C"/>
    <property type="match status" value="1"/>
</dbReference>
<dbReference type="Proteomes" id="UP000253345">
    <property type="component" value="Unassembled WGS sequence"/>
</dbReference>
<dbReference type="InterPro" id="IPR016174">
    <property type="entry name" value="Di-haem_cyt_TM"/>
</dbReference>
<keyword evidence="4 6" id="KW-1133">Transmembrane helix</keyword>
<feature type="transmembrane region" description="Helical" evidence="6">
    <location>
        <begin position="101"/>
        <end position="120"/>
    </location>
</feature>
<feature type="transmembrane region" description="Helical" evidence="6">
    <location>
        <begin position="45"/>
        <end position="63"/>
    </location>
</feature>
<dbReference type="OrthoDB" id="196472at2"/>
<keyword evidence="5 6" id="KW-0472">Membrane</keyword>
<dbReference type="EMBL" id="QPJL01000032">
    <property type="protein sequence ID" value="RCW78757.1"/>
    <property type="molecule type" value="Genomic_DNA"/>
</dbReference>
<dbReference type="GO" id="GO:0022904">
    <property type="term" value="P:respiratory electron transport chain"/>
    <property type="evidence" value="ECO:0007669"/>
    <property type="project" value="InterPro"/>
</dbReference>
<dbReference type="PANTHER" id="PTHR30485:SF2">
    <property type="entry name" value="BLL0597 PROTEIN"/>
    <property type="match status" value="1"/>
</dbReference>
<comment type="subcellular location">
    <subcellularLocation>
        <location evidence="1">Cell membrane</location>
        <topology evidence="1">Multi-pass membrane protein</topology>
    </subcellularLocation>
</comment>
<feature type="transmembrane region" description="Helical" evidence="6">
    <location>
        <begin position="140"/>
        <end position="161"/>
    </location>
</feature>
<dbReference type="InterPro" id="IPR011577">
    <property type="entry name" value="Cyt_b561_bac/Ni-Hgenase"/>
</dbReference>
<evidence type="ECO:0000256" key="4">
    <source>
        <dbReference type="ARBA" id="ARBA00022989"/>
    </source>
</evidence>
<feature type="domain" description="Cytochrome b561 bacterial/Ni-hydrogenase" evidence="7">
    <location>
        <begin position="12"/>
        <end position="174"/>
    </location>
</feature>
<feature type="transmembrane region" description="Helical" evidence="6">
    <location>
        <begin position="12"/>
        <end position="33"/>
    </location>
</feature>
<sequence>MTDRGEDGEIRVWDPFVRVFHWSLASLIGLAWLTGDDGPKALHEGAGYVIAGLLVARLVWGFVGPKHARFSDFLRGPGVVLAHLRDLVRGRERRYLGHNPAGGWMIIALIATISATALTGWLQTTDLFWGSTAMEEIHEILAILILVLLAGHLCGVVVESLRHRENLVRAMITGRKRALSSLPSTEIKLP</sequence>
<keyword evidence="9" id="KW-1185">Reference proteome</keyword>
<evidence type="ECO:0000259" key="7">
    <source>
        <dbReference type="Pfam" id="PF01292"/>
    </source>
</evidence>
<evidence type="ECO:0000256" key="3">
    <source>
        <dbReference type="ARBA" id="ARBA00022692"/>
    </source>
</evidence>
<dbReference type="GO" id="GO:0020037">
    <property type="term" value="F:heme binding"/>
    <property type="evidence" value="ECO:0007669"/>
    <property type="project" value="TreeGrafter"/>
</dbReference>
<protein>
    <submittedName>
        <fullName evidence="8">Cytochrome b</fullName>
    </submittedName>
</protein>
<keyword evidence="2" id="KW-1003">Cell membrane</keyword>
<evidence type="ECO:0000256" key="2">
    <source>
        <dbReference type="ARBA" id="ARBA00022475"/>
    </source>
</evidence>
<evidence type="ECO:0000256" key="1">
    <source>
        <dbReference type="ARBA" id="ARBA00004651"/>
    </source>
</evidence>
<organism evidence="8 9">
    <name type="scientific">Paracoccus lutimaris</name>
    <dbReference type="NCBI Taxonomy" id="1490030"/>
    <lineage>
        <taxon>Bacteria</taxon>
        <taxon>Pseudomonadati</taxon>
        <taxon>Pseudomonadota</taxon>
        <taxon>Alphaproteobacteria</taxon>
        <taxon>Rhodobacterales</taxon>
        <taxon>Paracoccaceae</taxon>
        <taxon>Paracoccus</taxon>
    </lineage>
</organism>
<proteinExistence type="predicted"/>
<evidence type="ECO:0000256" key="6">
    <source>
        <dbReference type="SAM" id="Phobius"/>
    </source>
</evidence>
<dbReference type="PANTHER" id="PTHR30485">
    <property type="entry name" value="NI/FE-HYDROGENASE 1 B-TYPE CYTOCHROME SUBUNIT"/>
    <property type="match status" value="1"/>
</dbReference>
<dbReference type="AlphaFoldDB" id="A0A368YIN8"/>
<dbReference type="GO" id="GO:0005886">
    <property type="term" value="C:plasma membrane"/>
    <property type="evidence" value="ECO:0007669"/>
    <property type="project" value="UniProtKB-SubCell"/>
</dbReference>
<evidence type="ECO:0000313" key="9">
    <source>
        <dbReference type="Proteomes" id="UP000253345"/>
    </source>
</evidence>
<dbReference type="InterPro" id="IPR051542">
    <property type="entry name" value="Hydrogenase_cytochrome"/>
</dbReference>
<dbReference type="Pfam" id="PF01292">
    <property type="entry name" value="Ni_hydr_CYTB"/>
    <property type="match status" value="1"/>
</dbReference>
<accession>A0A368YIN8</accession>
<reference evidence="8 9" key="1">
    <citation type="submission" date="2018-07" db="EMBL/GenBank/DDBJ databases">
        <title>Genomic Encyclopedia of Type Strains, Phase III (KMG-III): the genomes of soil and plant-associated and newly described type strains.</title>
        <authorList>
            <person name="Whitman W."/>
        </authorList>
    </citation>
    <scope>NUCLEOTIDE SEQUENCE [LARGE SCALE GENOMIC DNA]</scope>
    <source>
        <strain evidence="8 9">CECT 8525</strain>
    </source>
</reference>
<dbReference type="SUPFAM" id="SSF81342">
    <property type="entry name" value="Transmembrane di-heme cytochromes"/>
    <property type="match status" value="1"/>
</dbReference>
<comment type="caution">
    <text evidence="8">The sequence shown here is derived from an EMBL/GenBank/DDBJ whole genome shotgun (WGS) entry which is preliminary data.</text>
</comment>
<evidence type="ECO:0000313" key="8">
    <source>
        <dbReference type="EMBL" id="RCW78757.1"/>
    </source>
</evidence>
<name>A0A368YIN8_9RHOB</name>
<gene>
    <name evidence="8" type="ORF">DFP89_1328</name>
</gene>
<keyword evidence="3 6" id="KW-0812">Transmembrane</keyword>
<dbReference type="RefSeq" id="WP_114350727.1">
    <property type="nucleotide sequence ID" value="NZ_QPJL01000032.1"/>
</dbReference>
<evidence type="ECO:0000256" key="5">
    <source>
        <dbReference type="ARBA" id="ARBA00023136"/>
    </source>
</evidence>
<dbReference type="GO" id="GO:0009055">
    <property type="term" value="F:electron transfer activity"/>
    <property type="evidence" value="ECO:0007669"/>
    <property type="project" value="InterPro"/>
</dbReference>